<dbReference type="InterPro" id="IPR045266">
    <property type="entry name" value="DOH_DOMON"/>
</dbReference>
<dbReference type="PANTHER" id="PTHR10157:SF23">
    <property type="entry name" value="MOXD1 HOMOLOG 1"/>
    <property type="match status" value="1"/>
</dbReference>
<evidence type="ECO:0000256" key="4">
    <source>
        <dbReference type="SAM" id="SignalP"/>
    </source>
</evidence>
<gene>
    <name evidence="6" type="ORF">ODALV1_LOCUS6237</name>
</gene>
<evidence type="ECO:0000313" key="6">
    <source>
        <dbReference type="EMBL" id="CAL8085804.1"/>
    </source>
</evidence>
<dbReference type="InterPro" id="IPR036939">
    <property type="entry name" value="Cu2_ascorb_mOase_N_sf"/>
</dbReference>
<keyword evidence="7" id="KW-1185">Reference proteome</keyword>
<dbReference type="InterPro" id="IPR014784">
    <property type="entry name" value="Cu2_ascorb_mOase-like_C"/>
</dbReference>
<sequence length="684" mass="77039">MAWQICMSLVLFTILVTVTNVKSQLTPSVQSNSLPSDLSLIPRNILNSFGSGIQSIPQLTPPLVGTTPSFVQYRRREVLNEELGFVVEWEVNRNTKRVVFNISVETPEMGYLAFGLSRREQVEGADVIIGGVGWDGQSYLLDMYGEDNSTIVRDTKQSWQLLRAELTSQGLVLSVSRSFDTCDEQDVVLSNDLTYIVWGYVDDFRLGQVNNSTQSLQLNLQGSTRVYLLDPVVNTTSSSSTNDVQSFIVSRTFQLPARRTSYWCTIHRGNVLASKHHVVGYSGYFANEESERHVHHQMVYRCRGPPGKDASTYFNQFVGHPGEECYVEEVHAIPTSFCLELVGMWGVGQRGFEFPETVGFPIGDAANEFFMLETHYDNPEERGDIIVENGIEIMYSPKLRPTEGSMVFLGTSPLGLYMVPPRSQNFNIVGTCSSYCTKSMIPVGGMEILGTILHSHMTTKQIHFRHFRGNKELPWISSDDNYSYSFQHFRVLPEPVKVLPGDQLATQCIMSTTDKDNTTLSGFSTRDEMCVTFALVNRDLPFLYCTSEYPTQVTMAKYGIRNMTWHRELQERIINDAVNPTHVGLTFSQFLENNVEWTPQEREQLEREQYNGVHQVFCPNIKNYAVIGHSVLALNNATGGLVNLEAMMSDNRPTTRSVSTPLTNGIVSFPREASMYKKPATCRG</sequence>
<evidence type="ECO:0000256" key="1">
    <source>
        <dbReference type="ARBA" id="ARBA00010676"/>
    </source>
</evidence>
<dbReference type="InterPro" id="IPR008977">
    <property type="entry name" value="PHM/PNGase_F_dom_sf"/>
</dbReference>
<dbReference type="SMART" id="SM00664">
    <property type="entry name" value="DoH"/>
    <property type="match status" value="1"/>
</dbReference>
<dbReference type="InterPro" id="IPR000945">
    <property type="entry name" value="DBH-like"/>
</dbReference>
<dbReference type="Pfam" id="PF01082">
    <property type="entry name" value="Cu2_monooxygen"/>
    <property type="match status" value="1"/>
</dbReference>
<dbReference type="PROSITE" id="PS50836">
    <property type="entry name" value="DOMON"/>
    <property type="match status" value="1"/>
</dbReference>
<dbReference type="InterPro" id="IPR005018">
    <property type="entry name" value="DOMON_domain"/>
</dbReference>
<protein>
    <recommendedName>
        <fullName evidence="5">DOMON domain-containing protein</fullName>
    </recommendedName>
</protein>
<evidence type="ECO:0000256" key="2">
    <source>
        <dbReference type="ARBA" id="ARBA00023157"/>
    </source>
</evidence>
<dbReference type="InterPro" id="IPR024548">
    <property type="entry name" value="Cu2_monoox_C"/>
</dbReference>
<dbReference type="Pfam" id="PF03351">
    <property type="entry name" value="DOMON"/>
    <property type="match status" value="1"/>
</dbReference>
<feature type="chain" id="PRO_5047004353" description="DOMON domain-containing protein" evidence="4">
    <location>
        <begin position="24"/>
        <end position="684"/>
    </location>
</feature>
<dbReference type="InterPro" id="IPR000323">
    <property type="entry name" value="Cu2_ascorb_mOase_N"/>
</dbReference>
<dbReference type="Proteomes" id="UP001642540">
    <property type="component" value="Unassembled WGS sequence"/>
</dbReference>
<comment type="similarity">
    <text evidence="1">Belongs to the copper type II ascorbate-dependent monooxygenase family.</text>
</comment>
<feature type="domain" description="DOMON" evidence="5">
    <location>
        <begin position="83"/>
        <end position="201"/>
    </location>
</feature>
<proteinExistence type="inferred from homology"/>
<dbReference type="EMBL" id="CAXLJM020000019">
    <property type="protein sequence ID" value="CAL8085804.1"/>
    <property type="molecule type" value="Genomic_DNA"/>
</dbReference>
<dbReference type="SUPFAM" id="SSF49742">
    <property type="entry name" value="PHM/PNGase F"/>
    <property type="match status" value="2"/>
</dbReference>
<evidence type="ECO:0000259" key="5">
    <source>
        <dbReference type="PROSITE" id="PS50836"/>
    </source>
</evidence>
<reference evidence="6 7" key="1">
    <citation type="submission" date="2024-08" db="EMBL/GenBank/DDBJ databases">
        <authorList>
            <person name="Cucini C."/>
            <person name="Frati F."/>
        </authorList>
    </citation>
    <scope>NUCLEOTIDE SEQUENCE [LARGE SCALE GENOMIC DNA]</scope>
</reference>
<dbReference type="PANTHER" id="PTHR10157">
    <property type="entry name" value="DOPAMINE BETA HYDROXYLASE RELATED"/>
    <property type="match status" value="1"/>
</dbReference>
<dbReference type="CDD" id="cd09631">
    <property type="entry name" value="DOMON_DOH"/>
    <property type="match status" value="1"/>
</dbReference>
<keyword evidence="2" id="KW-1015">Disulfide bond</keyword>
<dbReference type="Gene3D" id="2.60.120.310">
    <property type="entry name" value="Copper type II, ascorbate-dependent monooxygenase, N-terminal domain"/>
    <property type="match status" value="1"/>
</dbReference>
<dbReference type="InterPro" id="IPR028460">
    <property type="entry name" value="Tbh/DBH"/>
</dbReference>
<evidence type="ECO:0000313" key="7">
    <source>
        <dbReference type="Proteomes" id="UP001642540"/>
    </source>
</evidence>
<keyword evidence="4" id="KW-0732">Signal</keyword>
<comment type="caution">
    <text evidence="6">The sequence shown here is derived from an EMBL/GenBank/DDBJ whole genome shotgun (WGS) entry which is preliminary data.</text>
</comment>
<name>A0ABP1Q1F6_9HEXA</name>
<dbReference type="PRINTS" id="PR00767">
    <property type="entry name" value="DBMONOXGNASE"/>
</dbReference>
<evidence type="ECO:0000256" key="3">
    <source>
        <dbReference type="ARBA" id="ARBA00023180"/>
    </source>
</evidence>
<dbReference type="Gene3D" id="2.60.120.230">
    <property type="match status" value="1"/>
</dbReference>
<organism evidence="6 7">
    <name type="scientific">Orchesella dallaii</name>
    <dbReference type="NCBI Taxonomy" id="48710"/>
    <lineage>
        <taxon>Eukaryota</taxon>
        <taxon>Metazoa</taxon>
        <taxon>Ecdysozoa</taxon>
        <taxon>Arthropoda</taxon>
        <taxon>Hexapoda</taxon>
        <taxon>Collembola</taxon>
        <taxon>Entomobryomorpha</taxon>
        <taxon>Entomobryoidea</taxon>
        <taxon>Orchesellidae</taxon>
        <taxon>Orchesellinae</taxon>
        <taxon>Orchesella</taxon>
    </lineage>
</organism>
<accession>A0ABP1Q1F6</accession>
<dbReference type="Pfam" id="PF03712">
    <property type="entry name" value="Cu2_monoox_C"/>
    <property type="match status" value="1"/>
</dbReference>
<keyword evidence="3" id="KW-0325">Glycoprotein</keyword>
<feature type="signal peptide" evidence="4">
    <location>
        <begin position="1"/>
        <end position="23"/>
    </location>
</feature>